<dbReference type="AlphaFoldDB" id="A0A0C9Y6P6"/>
<gene>
    <name evidence="1" type="ORF">PISMIDRAFT_120621</name>
</gene>
<sequence length="64" mass="7147">AFQLISTGAAEDVINIELALLDMRNQPFPSQIGHFHQWKTYLRAGMHQTPAAQSRSHGIDSQQS</sequence>
<accession>A0A0C9Y6P6</accession>
<reference evidence="1 2" key="1">
    <citation type="submission" date="2014-04" db="EMBL/GenBank/DDBJ databases">
        <authorList>
            <consortium name="DOE Joint Genome Institute"/>
            <person name="Kuo A."/>
            <person name="Kohler A."/>
            <person name="Costa M.D."/>
            <person name="Nagy L.G."/>
            <person name="Floudas D."/>
            <person name="Copeland A."/>
            <person name="Barry K.W."/>
            <person name="Cichocki N."/>
            <person name="Veneault-Fourrey C."/>
            <person name="LaButti K."/>
            <person name="Lindquist E.A."/>
            <person name="Lipzen A."/>
            <person name="Lundell T."/>
            <person name="Morin E."/>
            <person name="Murat C."/>
            <person name="Sun H."/>
            <person name="Tunlid A."/>
            <person name="Henrissat B."/>
            <person name="Grigoriev I.V."/>
            <person name="Hibbett D.S."/>
            <person name="Martin F."/>
            <person name="Nordberg H.P."/>
            <person name="Cantor M.N."/>
            <person name="Hua S.X."/>
        </authorList>
    </citation>
    <scope>NUCLEOTIDE SEQUENCE [LARGE SCALE GENOMIC DNA]</scope>
    <source>
        <strain evidence="1 2">441</strain>
    </source>
</reference>
<proteinExistence type="predicted"/>
<protein>
    <submittedName>
        <fullName evidence="1">Uncharacterized protein</fullName>
    </submittedName>
</protein>
<feature type="non-terminal residue" evidence="1">
    <location>
        <position position="1"/>
    </location>
</feature>
<organism evidence="1 2">
    <name type="scientific">Pisolithus microcarpus 441</name>
    <dbReference type="NCBI Taxonomy" id="765257"/>
    <lineage>
        <taxon>Eukaryota</taxon>
        <taxon>Fungi</taxon>
        <taxon>Dikarya</taxon>
        <taxon>Basidiomycota</taxon>
        <taxon>Agaricomycotina</taxon>
        <taxon>Agaricomycetes</taxon>
        <taxon>Agaricomycetidae</taxon>
        <taxon>Boletales</taxon>
        <taxon>Sclerodermatineae</taxon>
        <taxon>Pisolithaceae</taxon>
        <taxon>Pisolithus</taxon>
    </lineage>
</organism>
<reference evidence="2" key="2">
    <citation type="submission" date="2015-01" db="EMBL/GenBank/DDBJ databases">
        <title>Evolutionary Origins and Diversification of the Mycorrhizal Mutualists.</title>
        <authorList>
            <consortium name="DOE Joint Genome Institute"/>
            <consortium name="Mycorrhizal Genomics Consortium"/>
            <person name="Kohler A."/>
            <person name="Kuo A."/>
            <person name="Nagy L.G."/>
            <person name="Floudas D."/>
            <person name="Copeland A."/>
            <person name="Barry K.W."/>
            <person name="Cichocki N."/>
            <person name="Veneault-Fourrey C."/>
            <person name="LaButti K."/>
            <person name="Lindquist E.A."/>
            <person name="Lipzen A."/>
            <person name="Lundell T."/>
            <person name="Morin E."/>
            <person name="Murat C."/>
            <person name="Riley R."/>
            <person name="Ohm R."/>
            <person name="Sun H."/>
            <person name="Tunlid A."/>
            <person name="Henrissat B."/>
            <person name="Grigoriev I.V."/>
            <person name="Hibbett D.S."/>
            <person name="Martin F."/>
        </authorList>
    </citation>
    <scope>NUCLEOTIDE SEQUENCE [LARGE SCALE GENOMIC DNA]</scope>
    <source>
        <strain evidence="2">441</strain>
    </source>
</reference>
<evidence type="ECO:0000313" key="2">
    <source>
        <dbReference type="Proteomes" id="UP000054018"/>
    </source>
</evidence>
<evidence type="ECO:0000313" key="1">
    <source>
        <dbReference type="EMBL" id="KIK12591.1"/>
    </source>
</evidence>
<name>A0A0C9Y6P6_9AGAM</name>
<dbReference type="Proteomes" id="UP000054018">
    <property type="component" value="Unassembled WGS sequence"/>
</dbReference>
<dbReference type="HOGENOM" id="CLU_209444_0_0_1"/>
<dbReference type="EMBL" id="KN834068">
    <property type="protein sequence ID" value="KIK12591.1"/>
    <property type="molecule type" value="Genomic_DNA"/>
</dbReference>
<keyword evidence="2" id="KW-1185">Reference proteome</keyword>